<dbReference type="GO" id="GO:0009239">
    <property type="term" value="P:enterobactin biosynthetic process"/>
    <property type="evidence" value="ECO:0007669"/>
    <property type="project" value="TreeGrafter"/>
</dbReference>
<dbReference type="SMART" id="SM00823">
    <property type="entry name" value="PKS_PP"/>
    <property type="match status" value="4"/>
</dbReference>
<dbReference type="InterPro" id="IPR023213">
    <property type="entry name" value="CAT-like_dom_sf"/>
</dbReference>
<dbReference type="CDD" id="cd19540">
    <property type="entry name" value="LCL_NRPS-like"/>
    <property type="match status" value="3"/>
</dbReference>
<organism evidence="5 6">
    <name type="scientific">Lentzea fradiae</name>
    <dbReference type="NCBI Taxonomy" id="200378"/>
    <lineage>
        <taxon>Bacteria</taxon>
        <taxon>Bacillati</taxon>
        <taxon>Actinomycetota</taxon>
        <taxon>Actinomycetes</taxon>
        <taxon>Pseudonocardiales</taxon>
        <taxon>Pseudonocardiaceae</taxon>
        <taxon>Lentzea</taxon>
    </lineage>
</organism>
<dbReference type="Pfam" id="PF13193">
    <property type="entry name" value="AMP-binding_C"/>
    <property type="match status" value="2"/>
</dbReference>
<dbReference type="GO" id="GO:0043041">
    <property type="term" value="P:amino acid activation for nonribosomal peptide biosynthetic process"/>
    <property type="evidence" value="ECO:0007669"/>
    <property type="project" value="TreeGrafter"/>
</dbReference>
<dbReference type="Gene3D" id="3.40.50.1820">
    <property type="entry name" value="alpha/beta hydrolase"/>
    <property type="match status" value="1"/>
</dbReference>
<dbReference type="PROSITE" id="PS00455">
    <property type="entry name" value="AMP_BINDING"/>
    <property type="match status" value="3"/>
</dbReference>
<dbReference type="InterPro" id="IPR020845">
    <property type="entry name" value="AMP-binding_CS"/>
</dbReference>
<dbReference type="Pfam" id="PF00668">
    <property type="entry name" value="Condensation"/>
    <property type="match status" value="4"/>
</dbReference>
<dbReference type="FunFam" id="3.40.50.980:FF:000001">
    <property type="entry name" value="Non-ribosomal peptide synthetase"/>
    <property type="match status" value="1"/>
</dbReference>
<dbReference type="SUPFAM" id="SSF47336">
    <property type="entry name" value="ACP-like"/>
    <property type="match status" value="4"/>
</dbReference>
<dbReference type="EMBL" id="FNCC01000008">
    <property type="protein sequence ID" value="SDG50778.1"/>
    <property type="molecule type" value="Genomic_DNA"/>
</dbReference>
<dbReference type="InterPro" id="IPR001242">
    <property type="entry name" value="Condensation_dom"/>
</dbReference>
<dbReference type="FunFam" id="3.30.559.30:FF:000001">
    <property type="entry name" value="Non-ribosomal peptide synthetase"/>
    <property type="match status" value="2"/>
</dbReference>
<reference evidence="6" key="1">
    <citation type="submission" date="2016-10" db="EMBL/GenBank/DDBJ databases">
        <authorList>
            <person name="Varghese N."/>
            <person name="Submissions S."/>
        </authorList>
    </citation>
    <scope>NUCLEOTIDE SEQUENCE [LARGE SCALE GENOMIC DNA]</scope>
    <source>
        <strain evidence="6">CGMCC 4.3506</strain>
    </source>
</reference>
<dbReference type="Pfam" id="PF00975">
    <property type="entry name" value="Thioesterase"/>
    <property type="match status" value="1"/>
</dbReference>
<dbReference type="InterPro" id="IPR036736">
    <property type="entry name" value="ACP-like_sf"/>
</dbReference>
<dbReference type="STRING" id="200378.SAMN05216553_108402"/>
<feature type="domain" description="Carrier" evidence="4">
    <location>
        <begin position="1590"/>
        <end position="1665"/>
    </location>
</feature>
<evidence type="ECO:0000313" key="6">
    <source>
        <dbReference type="Proteomes" id="UP000199623"/>
    </source>
</evidence>
<feature type="domain" description="Carrier" evidence="4">
    <location>
        <begin position="2628"/>
        <end position="2703"/>
    </location>
</feature>
<dbReference type="FunFam" id="1.10.1200.10:FF:000016">
    <property type="entry name" value="Non-ribosomal peptide synthase"/>
    <property type="match status" value="3"/>
</dbReference>
<dbReference type="Proteomes" id="UP000199623">
    <property type="component" value="Unassembled WGS sequence"/>
</dbReference>
<dbReference type="GO" id="GO:0008610">
    <property type="term" value="P:lipid biosynthetic process"/>
    <property type="evidence" value="ECO:0007669"/>
    <property type="project" value="UniProtKB-ARBA"/>
</dbReference>
<dbReference type="Gene3D" id="1.10.1200.10">
    <property type="entry name" value="ACP-like"/>
    <property type="match status" value="3"/>
</dbReference>
<feature type="domain" description="Carrier" evidence="4">
    <location>
        <begin position="949"/>
        <end position="1024"/>
    </location>
</feature>
<dbReference type="InterPro" id="IPR025110">
    <property type="entry name" value="AMP-bd_C"/>
</dbReference>
<dbReference type="Gene3D" id="3.30.559.10">
    <property type="entry name" value="Chloramphenicol acetyltransferase-like domain"/>
    <property type="match status" value="4"/>
</dbReference>
<dbReference type="GO" id="GO:0031177">
    <property type="term" value="F:phosphopantetheine binding"/>
    <property type="evidence" value="ECO:0007669"/>
    <property type="project" value="InterPro"/>
</dbReference>
<dbReference type="SUPFAM" id="SSF53474">
    <property type="entry name" value="alpha/beta-Hydrolases"/>
    <property type="match status" value="1"/>
</dbReference>
<dbReference type="FunFam" id="3.30.559.10:FF:000012">
    <property type="entry name" value="Non-ribosomal peptide synthetase"/>
    <property type="match status" value="1"/>
</dbReference>
<dbReference type="NCBIfam" id="TIGR01733">
    <property type="entry name" value="AA-adenyl-dom"/>
    <property type="match status" value="3"/>
</dbReference>
<sequence>MTEQAEKRIPLSAAQTELWYAQQLDPGNPIWNIAEYYTIDGPLDAGLFEAAIRRCIEETDCLRVRFEQRDDRVEQVVRSSVDWELQVVDLVGADHPYTEAQDWMQADLRTAVALDAPLLFGFALIKISATRTLFYQRAHHILWDGFSEALFTRRLAAVYTAMQAGEPYEDGAFAGLDALVGEELAYRDSPHFERDRQYWAGRFPEPVELTEISGRPATPVRDHLRLVLDIDPAVAARMKSVAWDARAALPTLVVAATAAYAQRMTGRRDVMVSMPVTARTTPTAKAVPGMRANVLPLALTIPPAMTRTELLSLAGGVLGKTLRHQRFRGRQVRELMGLASDDRRPFGPEVNVVSFVEEMRFGDCTVTTTNLSTAPSDDLTITVFPTAGDGLGMYLDGNLDLYSADELAAHLRRFHEFLGAFTALPGDVPLSRADVLGSAERNRLLVEWNDTGRVGGFTDVVERVRELALASPDVVAVEDDFGAVSYAELVARASAVSRRVSGGLVGVLCDPGVGFAVAVLGVLGAGAAYVPLDPGAPVVRNAGLVADNGIETLLVGPEYAGLARSFPGVEVVVLDGASDDELMALSGGSDDLAYVIFTSGSTGVPKGAMVHRGGMVNHLLAKVEDLGLSSADVVVQNAPLTFDISVWQTLVALVVGGRTRVVGRATAMDPAALFALKGVTVLEVVPSLLRTALDSWDSGAAVPDLSGLRWLVVTGEALAPDLCVRWHDRFPSIPLVNAYGPTECSDDVTHAVIEGDPGARVPIGRAVRNTKLYVLGDDLGLVPVGVPGELYVGGAGVGRGYLNDPVRTASVFVADPFEVGSRMYRTGDRVVRRPDGQLEFLERRDHQVKIRGHRIELGEIETTLRGVDGVVDVVVAARNDGQGAKRLVAYVVGELTGLKEEAGRVLPDYMVPSLFVGLPELPLTANGKVDRKALPAPDFAAAPPSSTGMPRTPGEEILCGLFAEVLEVPVVGIHDDFFDLGGHSLLATRLISRVRTVLGAELTLRTLFDTPTVAALAAHLTGGTPRRKLTAAPRPEFIPLSPGQQRLWFLNQLEGPSATYNVPAVLALTGDLDVPALEAALADFVARHETLRTIFPEQDGTPHQVVLDPAAVSTALDVVPVTPEGLADAITEFAALPFDIVSEAPVRVRLFAVGPREHHLVLSLHHISSDGWSSLPLRRDLAEAYSARVAGRAPAWTPLTVQYIDYSIWQRDLLGDESDPASPAAVQLAYWRDRLADLTEDVRLPLDRPRPATRSNRGGTVSVSVGTALYDKVTALARQTGTSHFMVVQAALATVLHKLGAGDDIPIGTPIAGRADEALDDLVGLFINTLLLRNDLSGDPTVRDLLARVRETDLAAYAHQDLPFERLVEVLRPARSLAKQPLFQVVMAYQNEVAGLPEMTGLTAQFRVHTIGTAKFDLNFEFTELAAGGIALSVEYSADLFDESTVELVGARFLRVLEAFTADPDRRVSQVDVLDDAERRQLVEEYRQARTFVLDEHLMPVPHGVPGELFVASPAVAGLSLEVMDPEGERFVSSPLADDGTWLMRTGELVRWNGTTTERVGKVVRKLAVRAPEVAPEPAAPEPVADAYRAPRTPQEEILCGLFAEVLNLPRVGRDDNFFESGGQSLLANRLVSRVRTTLDSELAVRDLFEAQTPAELAGRLGHGRSRRALEASARPDVLPLSFGQQRLWFLNRLEGDSATYTIPLALRLKGNLERAALRDAFADVVDRHEVLRTVYPEVDGAPRQEIRTGRPEMAERTVSEEELHVALAAAADRGWDLTTDLPVRAELFSLAPDEHVLLLTSHHIASDGWSATPLARDLAHAYRARLAGHPPKWAPLPVQYADYALWQRDLLGDEADPESLAAKQMEFWRSALADLPDELGLPTDRPRPGVSSYRGDTVRFELPADLHRGLADLARTTGASLFMVLQAALSTLFRKLGAGTDIPIGAPIAGRTDDALDDLVGFFLNTLVLRADLAGDPTFRELLGRVRETDLAAYAHQDLPFERLVEVLNPTRSRARQPLFQVVLILQNNATAEVDLPGLRTTAELLRTPAADVDLHFDFIEEYDAEGSGAGVEGLLKFSTDLFDRSTVDLMVERLVRLLSTVVADPDQRISAIDVLGSAERDRLLVEWNDTGRAGGFADVVERVRELALASPDVVAVEDDFGSVSYAELVARASAVSRRISGGLVGVLSDPGIGFVVSVLGVLGAGSAYVPLDPGAPLTRNADLIANSGIETLLVGPEYAGLARSFPGVEVVVLDGASDDELVALSGGSDDLAYVIFTSGSTGVPKGAMVHRGGMVNHLLAKVEDLGLSSADVVVQNAPLTFDISVWQTLVALVVGGRTRVVGRATAMDPAALFALEGVTVLEVVPSLLRTALDSWDSGAAVPDLGGLRWLVVTGEALAPDLCVRWHDRFPTIPLVNAYGPTECSDDVTHAVIEGDPGARVPIGRAVRNTKLYVLGDDLGLVPVGVPGELYVGGAGVGRGYLNDPVRTASVFVADPFEVGSRMYRTGDRVVRRPDGQLEFLERRDHQVKIRGHRIELGEIETALRGLTGITDAVVDVRTDSAGQKRLIGYVVGDAAGVKTAAGAVLPDYMVPSIVVGLAELPLTANGKVDRKALPAPDFAENSSSGAPRTPGEEILCGLFAEVLEVPVVGIHDDFFDLGGHSLLATRLISRVRTVLGAELTLRTLFDTPTVAALAACLGDTPVRPPLVRSDRPGSIPLSSGQQRLWFLNRLEGATSTYNIPIALRLAGDLDRDALEQAFADVVDRHESLRTVFPESEGEPRQRVLEGVRLPITVATTDESTLDKALAAAVSRGFDLTTEIPVRAELFAVGPRDHVLLLVVHHIAGDGWSMAPLAADLAEAYSARRAGDGPGWAPLPVQYVDYSAWHRRLLGDEDDPLSLAAGQLAYWREQLAGLPEQLALPADRPRPSVASHHGDTVRFEIDADLHRALAALGRQSGTSLFMVLQSGLAALLHALGAGTDIPIGTPVAGRTDDALDGLVGMFINTLVLRTDVAGNPTFRDLLDRVRATDLAAYAHQDLPFDRLVDVLNPVRSTSVPPLFQTMLVMQNNPPAEVRLPGLDVSLVPVGTGTVKVDLRFEFTADAGVLRAVVDFSTDLYDRATVERIAAMLVRVLRSATTDPDARLASLDVLDPAERHAVTAGWNDTAFAVEPLTMPELFERQAAETPDSTAVVCAEEELSYAELNLRANRIAHMLAAEGIGSGDIVGLAFPRSLDLVASLLGVLKAGAAYLPIELDHPAERIAYLVGDAKPVLVLAGAAAPVTGVPVVRVDTRPVRRDLAQRKGTDLVDADRARPVHRRDAAYVIYTSGSTGRPKGVVVEHHALADYLAWTRSSYASASGTALVHSRVSFDLTVTALLTPLVSGGRVVLAGLQDPASAEAQGVARTPTEFLKATPSHLALLRELPPEYNPTGQLLLGGEALTGEALAGWREEHPGVEVLNVYGPTEATVNCAEHRIAPGEPVPPGPVPIGRPQGNARLTVLDDLLRPVPVGVTGELYLAGDGLARGYLDNPGLTAARFVADPFGPPGARMYRSGDLAKRRADGELVYVGRADDQVKLRGHRIEPGEVESVLAELAGVDRAVVVLRDDRLVGYVVSDADPGELRDRMAALLPDYLVPAVIVPLDRLPLTPNGKLDRKALPDPGFGVSAARAARTPQEELLAGLFGEVLGLSEVDLEASFFDLGGHSLLAARFIGRVRAVLGVRLSIRDMFEAPSVSGLARRLGRAGSGGAALDVLLPLRVTGDLPPIHCVHPSGGISWSYLGLAAHLGPRYPLYGLQARGMREPDRVPGTVEEMAADYVERIRSVQPAGPYHLLGWSFGGLVAHAMATLLQEQGEEVALLASLDSHPVPEPGELPGDAELLGAILTFFGYPPEEKAFTAQEVLEVFRRDDHPLAGLDERGLMDCVAAWRANVRLQASFVPGRYKGKLLHFVADEEPGSAEVDWSPYVDGEAERHRVPCGHHDMMRPEPLRHIAGVILAELQKESRS</sequence>
<dbReference type="Pfam" id="PF00550">
    <property type="entry name" value="PP-binding"/>
    <property type="match status" value="4"/>
</dbReference>
<dbReference type="GO" id="GO:0072330">
    <property type="term" value="P:monocarboxylic acid biosynthetic process"/>
    <property type="evidence" value="ECO:0007669"/>
    <property type="project" value="UniProtKB-ARBA"/>
</dbReference>
<dbReference type="InterPro" id="IPR009081">
    <property type="entry name" value="PP-bd_ACP"/>
</dbReference>
<accession>A0A1G7UTX7</accession>
<evidence type="ECO:0000256" key="1">
    <source>
        <dbReference type="ARBA" id="ARBA00001957"/>
    </source>
</evidence>
<dbReference type="InterPro" id="IPR020806">
    <property type="entry name" value="PKS_PP-bd"/>
</dbReference>
<keyword evidence="2" id="KW-0596">Phosphopantetheine</keyword>
<dbReference type="NCBIfam" id="NF003417">
    <property type="entry name" value="PRK04813.1"/>
    <property type="match status" value="3"/>
</dbReference>
<keyword evidence="6" id="KW-1185">Reference proteome</keyword>
<dbReference type="SUPFAM" id="SSF56801">
    <property type="entry name" value="Acetyl-CoA synthetase-like"/>
    <property type="match status" value="4"/>
</dbReference>
<dbReference type="InterPro" id="IPR045851">
    <property type="entry name" value="AMP-bd_C_sf"/>
</dbReference>
<dbReference type="SMART" id="SM00824">
    <property type="entry name" value="PKS_TE"/>
    <property type="match status" value="1"/>
</dbReference>
<dbReference type="Pfam" id="PF00501">
    <property type="entry name" value="AMP-binding"/>
    <property type="match status" value="3"/>
</dbReference>
<dbReference type="PROSITE" id="PS00012">
    <property type="entry name" value="PHOSPHOPANTETHEINE"/>
    <property type="match status" value="2"/>
</dbReference>
<dbReference type="InterPro" id="IPR001031">
    <property type="entry name" value="Thioesterase"/>
</dbReference>
<dbReference type="InterPro" id="IPR020802">
    <property type="entry name" value="TesA-like"/>
</dbReference>
<dbReference type="FunFam" id="3.30.300.30:FF:000010">
    <property type="entry name" value="Enterobactin synthetase component F"/>
    <property type="match status" value="2"/>
</dbReference>
<dbReference type="CDD" id="cd05930">
    <property type="entry name" value="A_NRPS"/>
    <property type="match status" value="3"/>
</dbReference>
<dbReference type="PROSITE" id="PS50075">
    <property type="entry name" value="CARRIER"/>
    <property type="match status" value="4"/>
</dbReference>
<evidence type="ECO:0000256" key="2">
    <source>
        <dbReference type="ARBA" id="ARBA00022450"/>
    </source>
</evidence>
<protein>
    <submittedName>
        <fullName evidence="5">Amino acid adenylation domain-containing protein</fullName>
    </submittedName>
</protein>
<name>A0A1G7UTX7_9PSEU</name>
<dbReference type="GO" id="GO:0009366">
    <property type="term" value="C:enterobactin synthetase complex"/>
    <property type="evidence" value="ECO:0007669"/>
    <property type="project" value="TreeGrafter"/>
</dbReference>
<dbReference type="Gene3D" id="3.40.50.980">
    <property type="match status" value="2"/>
</dbReference>
<comment type="cofactor">
    <cofactor evidence="1">
        <name>pantetheine 4'-phosphate</name>
        <dbReference type="ChEBI" id="CHEBI:47942"/>
    </cofactor>
</comment>
<keyword evidence="3" id="KW-0597">Phosphoprotein</keyword>
<dbReference type="InterPro" id="IPR029058">
    <property type="entry name" value="AB_hydrolase_fold"/>
</dbReference>
<dbReference type="GO" id="GO:0047527">
    <property type="term" value="F:2,3-dihydroxybenzoate-serine ligase activity"/>
    <property type="evidence" value="ECO:0007669"/>
    <property type="project" value="TreeGrafter"/>
</dbReference>
<dbReference type="RefSeq" id="WP_176946853.1">
    <property type="nucleotide sequence ID" value="NZ_FNCC01000008.1"/>
</dbReference>
<dbReference type="SUPFAM" id="SSF52777">
    <property type="entry name" value="CoA-dependent acyltransferases"/>
    <property type="match status" value="8"/>
</dbReference>
<evidence type="ECO:0000313" key="5">
    <source>
        <dbReference type="EMBL" id="SDG50778.1"/>
    </source>
</evidence>
<dbReference type="PANTHER" id="PTHR45527:SF1">
    <property type="entry name" value="FATTY ACID SYNTHASE"/>
    <property type="match status" value="1"/>
</dbReference>
<dbReference type="PANTHER" id="PTHR45527">
    <property type="entry name" value="NONRIBOSOMAL PEPTIDE SYNTHETASE"/>
    <property type="match status" value="1"/>
</dbReference>
<gene>
    <name evidence="5" type="ORF">SAMN05216553_108402</name>
</gene>
<dbReference type="InterPro" id="IPR000873">
    <property type="entry name" value="AMP-dep_synth/lig_dom"/>
</dbReference>
<dbReference type="InterPro" id="IPR042099">
    <property type="entry name" value="ANL_N_sf"/>
</dbReference>
<feature type="domain" description="Carrier" evidence="4">
    <location>
        <begin position="3669"/>
        <end position="3744"/>
    </location>
</feature>
<dbReference type="InterPro" id="IPR006162">
    <property type="entry name" value="Ppantetheine_attach_site"/>
</dbReference>
<dbReference type="Gene3D" id="2.30.38.10">
    <property type="entry name" value="Luciferase, Domain 3"/>
    <property type="match status" value="2"/>
</dbReference>
<dbReference type="Gene3D" id="3.40.50.12780">
    <property type="entry name" value="N-terminal domain of ligase-like"/>
    <property type="match status" value="2"/>
</dbReference>
<proteinExistence type="predicted"/>
<evidence type="ECO:0000256" key="3">
    <source>
        <dbReference type="ARBA" id="ARBA00022553"/>
    </source>
</evidence>
<dbReference type="Gene3D" id="3.30.559.30">
    <property type="entry name" value="Nonribosomal peptide synthetase, condensation domain"/>
    <property type="match status" value="4"/>
</dbReference>
<dbReference type="Gene3D" id="3.30.300.30">
    <property type="match status" value="3"/>
</dbReference>
<dbReference type="InterPro" id="IPR010071">
    <property type="entry name" value="AA_adenyl_dom"/>
</dbReference>
<evidence type="ECO:0000259" key="4">
    <source>
        <dbReference type="PROSITE" id="PS50075"/>
    </source>
</evidence>
<dbReference type="GO" id="GO:0005829">
    <property type="term" value="C:cytosol"/>
    <property type="evidence" value="ECO:0007669"/>
    <property type="project" value="TreeGrafter"/>
</dbReference>
<dbReference type="FunFam" id="2.30.38.10:FF:000001">
    <property type="entry name" value="Non-ribosomal peptide synthetase PvdI"/>
    <property type="match status" value="1"/>
</dbReference>